<reference evidence="3" key="1">
    <citation type="submission" date="2025-08" db="UniProtKB">
        <authorList>
            <consortium name="RefSeq"/>
        </authorList>
    </citation>
    <scope>IDENTIFICATION</scope>
    <source>
        <tissue evidence="3">Muscle</tissue>
    </source>
</reference>
<dbReference type="Proteomes" id="UP000694941">
    <property type="component" value="Unplaced"/>
</dbReference>
<feature type="compositionally biased region" description="Low complexity" evidence="1">
    <location>
        <begin position="72"/>
        <end position="84"/>
    </location>
</feature>
<evidence type="ECO:0000256" key="1">
    <source>
        <dbReference type="SAM" id="MobiDB-lite"/>
    </source>
</evidence>
<feature type="compositionally biased region" description="Basic and acidic residues" evidence="1">
    <location>
        <begin position="58"/>
        <end position="71"/>
    </location>
</feature>
<evidence type="ECO:0000313" key="3">
    <source>
        <dbReference type="RefSeq" id="XP_022236533.1"/>
    </source>
</evidence>
<evidence type="ECO:0000313" key="2">
    <source>
        <dbReference type="Proteomes" id="UP000694941"/>
    </source>
</evidence>
<feature type="region of interest" description="Disordered" evidence="1">
    <location>
        <begin position="1"/>
        <end position="123"/>
    </location>
</feature>
<feature type="compositionally biased region" description="Basic residues" evidence="1">
    <location>
        <begin position="22"/>
        <end position="47"/>
    </location>
</feature>
<name>A0ABM1RYS8_LIMPO</name>
<sequence length="247" mass="27763">MVFFSEQLKEKYRNHVEYTGLKQKKSSNKKERKRSSSRRRVPRRRKQSSTSQEDSELSEDHSDSDLEEKNSSDSSDTASCSSVSLTEQGLEEEEELSDCGEHIGLNKKNSNSTTVGHNGQLGKDALSDKSVLQNGLEGIRKSVSTSSLDVPYSTAVTHLPNGDMQDRTDDKYSVPEITSKSPVEQELTLSSTEIIKILNQEDLPGIKVVTDWLILNSDIIVTFGEVQKEERNRCVPMEKLHLMNLLE</sequence>
<dbReference type="RefSeq" id="XP_022236533.1">
    <property type="nucleotide sequence ID" value="XM_022380825.1"/>
</dbReference>
<protein>
    <submittedName>
        <fullName evidence="3">Uncharacterized protein LOC111084046</fullName>
    </submittedName>
</protein>
<proteinExistence type="predicted"/>
<keyword evidence="2" id="KW-1185">Reference proteome</keyword>
<gene>
    <name evidence="3" type="primary">LOC111084046</name>
</gene>
<organism evidence="2 3">
    <name type="scientific">Limulus polyphemus</name>
    <name type="common">Atlantic horseshoe crab</name>
    <dbReference type="NCBI Taxonomy" id="6850"/>
    <lineage>
        <taxon>Eukaryota</taxon>
        <taxon>Metazoa</taxon>
        <taxon>Ecdysozoa</taxon>
        <taxon>Arthropoda</taxon>
        <taxon>Chelicerata</taxon>
        <taxon>Merostomata</taxon>
        <taxon>Xiphosura</taxon>
        <taxon>Limulidae</taxon>
        <taxon>Limulus</taxon>
    </lineage>
</organism>
<dbReference type="GeneID" id="111084046"/>
<feature type="compositionally biased region" description="Polar residues" evidence="1">
    <location>
        <begin position="107"/>
        <end position="117"/>
    </location>
</feature>
<accession>A0ABM1RYS8</accession>
<feature type="compositionally biased region" description="Acidic residues" evidence="1">
    <location>
        <begin position="89"/>
        <end position="98"/>
    </location>
</feature>
<feature type="compositionally biased region" description="Basic and acidic residues" evidence="1">
    <location>
        <begin position="7"/>
        <end position="16"/>
    </location>
</feature>